<keyword evidence="3" id="KW-1185">Reference proteome</keyword>
<organism evidence="2 3">
    <name type="scientific">Arcanobacterium hippocoleae</name>
    <dbReference type="NCBI Taxonomy" id="149017"/>
    <lineage>
        <taxon>Bacteria</taxon>
        <taxon>Bacillati</taxon>
        <taxon>Actinomycetota</taxon>
        <taxon>Actinomycetes</taxon>
        <taxon>Actinomycetales</taxon>
        <taxon>Actinomycetaceae</taxon>
        <taxon>Arcanobacterium</taxon>
    </lineage>
</organism>
<evidence type="ECO:0000256" key="1">
    <source>
        <dbReference type="SAM" id="Phobius"/>
    </source>
</evidence>
<protein>
    <submittedName>
        <fullName evidence="2">Uncharacterized protein</fullName>
    </submittedName>
</protein>
<dbReference type="EMBL" id="JAVDUJ010000001">
    <property type="protein sequence ID" value="MDR6938923.1"/>
    <property type="molecule type" value="Genomic_DNA"/>
</dbReference>
<evidence type="ECO:0000313" key="3">
    <source>
        <dbReference type="Proteomes" id="UP001266099"/>
    </source>
</evidence>
<accession>A0ABU1T0R6</accession>
<gene>
    <name evidence="2" type="ORF">J2S36_000466</name>
</gene>
<keyword evidence="1" id="KW-0812">Transmembrane</keyword>
<reference evidence="2 3" key="1">
    <citation type="submission" date="2023-07" db="EMBL/GenBank/DDBJ databases">
        <title>Sequencing the genomes of 1000 actinobacteria strains.</title>
        <authorList>
            <person name="Klenk H.-P."/>
        </authorList>
    </citation>
    <scope>NUCLEOTIDE SEQUENCE [LARGE SCALE GENOMIC DNA]</scope>
    <source>
        <strain evidence="2 3">DSM 15539</strain>
    </source>
</reference>
<name>A0ABU1T0R6_9ACTO</name>
<keyword evidence="1" id="KW-0472">Membrane</keyword>
<dbReference type="RefSeq" id="WP_309955129.1">
    <property type="nucleotide sequence ID" value="NZ_CP136414.1"/>
</dbReference>
<comment type="caution">
    <text evidence="2">The sequence shown here is derived from an EMBL/GenBank/DDBJ whole genome shotgun (WGS) entry which is preliminary data.</text>
</comment>
<proteinExistence type="predicted"/>
<keyword evidence="1" id="KW-1133">Transmembrane helix</keyword>
<sequence>MGIGDYYIAIVIGLLIGGAVCYGLFAIFSGSNSGYWDSRAELIGKLRAKKYTYREYGKDAAQFLLHPSAAAKLFLDPAGVAGIGVSSDIGAHDLISNSRGLHWRSCGVQSADGRDLYFTCDIPQRPDGKLFSSPEILFIAENDAAAGETLDVAGTSGEGNALAAPTQNHAADIFRSKIAQWNAAAPLAESLAVYQGSDFAHWIEKMRGFKAVHIIGANITLAIEGQGFDAQLLEIYPKLAAAGSAVVEFLPQEYWQ</sequence>
<dbReference type="Proteomes" id="UP001266099">
    <property type="component" value="Unassembled WGS sequence"/>
</dbReference>
<evidence type="ECO:0000313" key="2">
    <source>
        <dbReference type="EMBL" id="MDR6938923.1"/>
    </source>
</evidence>
<feature type="transmembrane region" description="Helical" evidence="1">
    <location>
        <begin position="6"/>
        <end position="28"/>
    </location>
</feature>